<name>A0A7W3T2J0_9ACTN</name>
<keyword evidence="3" id="KW-1185">Reference proteome</keyword>
<comment type="caution">
    <text evidence="2">The sequence shown here is derived from an EMBL/GenBank/DDBJ whole genome shotgun (WGS) entry which is preliminary data.</text>
</comment>
<accession>A0A7W3T2J0</accession>
<sequence length="154" mass="16741">MTTTRITTANGPAPEADLAELARLTGTWRVEGGAEGTVTFRWAEGGFFLIQEVELEQYGERIIGFEVIGRRKPFGAEKPDAEITSRFHDNHGNTLDYVYETEGDTLIIWGGEKGSPAHYRGTFSPDGRTVTGGWTHPGGGGYTSTMTRVDTPAS</sequence>
<evidence type="ECO:0000313" key="2">
    <source>
        <dbReference type="EMBL" id="MBB0229752.1"/>
    </source>
</evidence>
<gene>
    <name evidence="2" type="ORF">FOE67_09530</name>
</gene>
<protein>
    <recommendedName>
        <fullName evidence="4">DUF1579 domain-containing protein</fullName>
    </recommendedName>
</protein>
<dbReference type="RefSeq" id="WP_182662557.1">
    <property type="nucleotide sequence ID" value="NZ_VKHS01000165.1"/>
</dbReference>
<evidence type="ECO:0008006" key="4">
    <source>
        <dbReference type="Google" id="ProtNLM"/>
    </source>
</evidence>
<organism evidence="2 3">
    <name type="scientific">Streptomyces calidiresistens</name>
    <dbReference type="NCBI Taxonomy" id="1485586"/>
    <lineage>
        <taxon>Bacteria</taxon>
        <taxon>Bacillati</taxon>
        <taxon>Actinomycetota</taxon>
        <taxon>Actinomycetes</taxon>
        <taxon>Kitasatosporales</taxon>
        <taxon>Streptomycetaceae</taxon>
        <taxon>Streptomyces</taxon>
    </lineage>
</organism>
<dbReference type="Proteomes" id="UP000530234">
    <property type="component" value="Unassembled WGS sequence"/>
</dbReference>
<reference evidence="3" key="1">
    <citation type="submission" date="2019-10" db="EMBL/GenBank/DDBJ databases">
        <title>Streptomyces sp. nov., a novel actinobacterium isolated from alkaline environment.</title>
        <authorList>
            <person name="Golinska P."/>
        </authorList>
    </citation>
    <scope>NUCLEOTIDE SEQUENCE [LARGE SCALE GENOMIC DNA]</scope>
    <source>
        <strain evidence="3">DSM 42108</strain>
    </source>
</reference>
<dbReference type="AlphaFoldDB" id="A0A7W3T2J0"/>
<evidence type="ECO:0000256" key="1">
    <source>
        <dbReference type="SAM" id="MobiDB-lite"/>
    </source>
</evidence>
<feature type="compositionally biased region" description="Polar residues" evidence="1">
    <location>
        <begin position="144"/>
        <end position="154"/>
    </location>
</feature>
<proteinExistence type="predicted"/>
<evidence type="ECO:0000313" key="3">
    <source>
        <dbReference type="Proteomes" id="UP000530234"/>
    </source>
</evidence>
<feature type="region of interest" description="Disordered" evidence="1">
    <location>
        <begin position="133"/>
        <end position="154"/>
    </location>
</feature>
<dbReference type="EMBL" id="VKHS01000165">
    <property type="protein sequence ID" value="MBB0229752.1"/>
    <property type="molecule type" value="Genomic_DNA"/>
</dbReference>